<accession>A0A9D2MST4</accession>
<dbReference type="InterPro" id="IPR013022">
    <property type="entry name" value="Xyl_isomerase-like_TIM-brl"/>
</dbReference>
<dbReference type="GO" id="GO:0016853">
    <property type="term" value="F:isomerase activity"/>
    <property type="evidence" value="ECO:0007669"/>
    <property type="project" value="UniProtKB-KW"/>
</dbReference>
<dbReference type="Gene3D" id="3.20.20.150">
    <property type="entry name" value="Divalent-metal-dependent TIM barrel enzymes"/>
    <property type="match status" value="1"/>
</dbReference>
<reference evidence="2" key="1">
    <citation type="journal article" date="2021" name="PeerJ">
        <title>Extensive microbial diversity within the chicken gut microbiome revealed by metagenomics and culture.</title>
        <authorList>
            <person name="Gilroy R."/>
            <person name="Ravi A."/>
            <person name="Getino M."/>
            <person name="Pursley I."/>
            <person name="Horton D.L."/>
            <person name="Alikhan N.F."/>
            <person name="Baker D."/>
            <person name="Gharbi K."/>
            <person name="Hall N."/>
            <person name="Watson M."/>
            <person name="Adriaenssens E.M."/>
            <person name="Foster-Nyarko E."/>
            <person name="Jarju S."/>
            <person name="Secka A."/>
            <person name="Antonio M."/>
            <person name="Oren A."/>
            <person name="Chaudhuri R.R."/>
            <person name="La Ragione R."/>
            <person name="Hildebrand F."/>
            <person name="Pallen M.J."/>
        </authorList>
    </citation>
    <scope>NUCLEOTIDE SEQUENCE</scope>
    <source>
        <strain evidence="2">CHK185-1770</strain>
    </source>
</reference>
<reference evidence="2" key="2">
    <citation type="submission" date="2021-04" db="EMBL/GenBank/DDBJ databases">
        <authorList>
            <person name="Gilroy R."/>
        </authorList>
    </citation>
    <scope>NUCLEOTIDE SEQUENCE</scope>
    <source>
        <strain evidence="2">CHK185-1770</strain>
    </source>
</reference>
<evidence type="ECO:0000259" key="1">
    <source>
        <dbReference type="Pfam" id="PF01261"/>
    </source>
</evidence>
<gene>
    <name evidence="2" type="ORF">H9710_00185</name>
</gene>
<proteinExistence type="predicted"/>
<evidence type="ECO:0000313" key="3">
    <source>
        <dbReference type="Proteomes" id="UP000826793"/>
    </source>
</evidence>
<sequence>MGGVLMKLGFQMSSVTPYLQSVEQLQAACEKVAQMGYEGVQLQGVSTDIPDGEIARALQQAGLRCVATQEDYPAGFGANPERFIARAQACGSRYLTCALLPREVDSPEKLQRFGETFAQIGEKVKQAGMVFAFHPIGRDFQPMDGVPVYERLMDLLPPEIQLTFCVYASFGSGVSYEQVLQKFCGRMDLVHLKDSLRLPSGEEQLMPLGEGSHDWKPVLAACQDAGVQWVFAEQERWNRDAFDCAAASLQYVQSVWPQG</sequence>
<organism evidence="2 3">
    <name type="scientific">Candidatus Acutalibacter pullicola</name>
    <dbReference type="NCBI Taxonomy" id="2838417"/>
    <lineage>
        <taxon>Bacteria</taxon>
        <taxon>Bacillati</taxon>
        <taxon>Bacillota</taxon>
        <taxon>Clostridia</taxon>
        <taxon>Eubacteriales</taxon>
        <taxon>Acutalibacteraceae</taxon>
        <taxon>Acutalibacter</taxon>
    </lineage>
</organism>
<dbReference type="EMBL" id="DWXG01000003">
    <property type="protein sequence ID" value="HJB96983.1"/>
    <property type="molecule type" value="Genomic_DNA"/>
</dbReference>
<dbReference type="SUPFAM" id="SSF51658">
    <property type="entry name" value="Xylose isomerase-like"/>
    <property type="match status" value="1"/>
</dbReference>
<dbReference type="InterPro" id="IPR050312">
    <property type="entry name" value="IolE/XylAMocC-like"/>
</dbReference>
<dbReference type="AlphaFoldDB" id="A0A9D2MST4"/>
<protein>
    <submittedName>
        <fullName evidence="2">Sugar phosphate isomerase/epimerase</fullName>
    </submittedName>
</protein>
<name>A0A9D2MST4_9FIRM</name>
<dbReference type="Proteomes" id="UP000826793">
    <property type="component" value="Unassembled WGS sequence"/>
</dbReference>
<keyword evidence="2" id="KW-0413">Isomerase</keyword>
<dbReference type="PANTHER" id="PTHR12110:SF41">
    <property type="entry name" value="INOSOSE DEHYDRATASE"/>
    <property type="match status" value="1"/>
</dbReference>
<dbReference type="InterPro" id="IPR036237">
    <property type="entry name" value="Xyl_isomerase-like_sf"/>
</dbReference>
<feature type="domain" description="Xylose isomerase-like TIM barrel" evidence="1">
    <location>
        <begin position="30"/>
        <end position="236"/>
    </location>
</feature>
<evidence type="ECO:0000313" key="2">
    <source>
        <dbReference type="EMBL" id="HJB96983.1"/>
    </source>
</evidence>
<comment type="caution">
    <text evidence="2">The sequence shown here is derived from an EMBL/GenBank/DDBJ whole genome shotgun (WGS) entry which is preliminary data.</text>
</comment>
<dbReference type="PANTHER" id="PTHR12110">
    <property type="entry name" value="HYDROXYPYRUVATE ISOMERASE"/>
    <property type="match status" value="1"/>
</dbReference>
<dbReference type="Pfam" id="PF01261">
    <property type="entry name" value="AP_endonuc_2"/>
    <property type="match status" value="1"/>
</dbReference>